<evidence type="ECO:0000256" key="1">
    <source>
        <dbReference type="ARBA" id="ARBA00007727"/>
    </source>
</evidence>
<gene>
    <name evidence="3" type="ORF">ACOF00016_LOCUS5939</name>
</gene>
<dbReference type="PANTHER" id="PTHR32285:SF48">
    <property type="entry name" value="PROTEIN TRICHOME BIREFRINGENCE-LIKE 19"/>
    <property type="match status" value="1"/>
</dbReference>
<feature type="domain" description="Trichome birefringence-like C-terminal" evidence="2">
    <location>
        <begin position="202"/>
        <end position="326"/>
    </location>
</feature>
<reference evidence="3" key="1">
    <citation type="submission" date="2021-01" db="EMBL/GenBank/DDBJ databases">
        <authorList>
            <person name="Corre E."/>
            <person name="Pelletier E."/>
            <person name="Niang G."/>
            <person name="Scheremetjew M."/>
            <person name="Finn R."/>
            <person name="Kale V."/>
            <person name="Holt S."/>
            <person name="Cochrane G."/>
            <person name="Meng A."/>
            <person name="Brown T."/>
            <person name="Cohen L."/>
        </authorList>
    </citation>
    <scope>NUCLEOTIDE SEQUENCE</scope>
    <source>
        <strain evidence="3">CCMP127</strain>
    </source>
</reference>
<dbReference type="InterPro" id="IPR029962">
    <property type="entry name" value="TBL"/>
</dbReference>
<organism evidence="3">
    <name type="scientific">Amphora coffeiformis</name>
    <dbReference type="NCBI Taxonomy" id="265554"/>
    <lineage>
        <taxon>Eukaryota</taxon>
        <taxon>Sar</taxon>
        <taxon>Stramenopiles</taxon>
        <taxon>Ochrophyta</taxon>
        <taxon>Bacillariophyta</taxon>
        <taxon>Bacillariophyceae</taxon>
        <taxon>Bacillariophycidae</taxon>
        <taxon>Thalassiophysales</taxon>
        <taxon>Catenulaceae</taxon>
        <taxon>Amphora</taxon>
    </lineage>
</organism>
<name>A0A7S3L2T7_9STRA</name>
<sequence>MEEPQPRREVKAPRPLCQTVEEYTQGEWVRNTSINTYPYLSGDDYEWGPMCMEMQNRYLMDGTVPDFLTYQWKPQTCDLLPFSKEHFCKVLDGKTIGTIGDSIMQQLAHSFMGIFHGKIDDASFVFGEPDWFEGVPYYSKLRVPLCREFPQYSNVTLLFYRWNKYQPDKTSRQVLGEIAEASDYLILNWGVHYLPWLDMDVATQDFIKVLQESWGDKKTERIFWRSTIVAHEQCQNATSPEKPSGGHFDTNQNPDYNTNEILLQDEYIVRPRFLESTLSNVTFLRVEPSTMLRKDGHRVIGRKGTEDCLHYCEPGPVDSWVELFYHHVAALNI</sequence>
<dbReference type="PANTHER" id="PTHR32285">
    <property type="entry name" value="PROTEIN TRICHOME BIREFRINGENCE-LIKE 9-RELATED"/>
    <property type="match status" value="1"/>
</dbReference>
<dbReference type="Pfam" id="PF13839">
    <property type="entry name" value="PC-Esterase"/>
    <property type="match status" value="1"/>
</dbReference>
<evidence type="ECO:0000313" key="3">
    <source>
        <dbReference type="EMBL" id="CAE0408167.1"/>
    </source>
</evidence>
<dbReference type="EMBL" id="HBIM01006976">
    <property type="protein sequence ID" value="CAE0408167.1"/>
    <property type="molecule type" value="Transcribed_RNA"/>
</dbReference>
<proteinExistence type="inferred from homology"/>
<dbReference type="InterPro" id="IPR026057">
    <property type="entry name" value="TBL_C"/>
</dbReference>
<dbReference type="GO" id="GO:0016413">
    <property type="term" value="F:O-acetyltransferase activity"/>
    <property type="evidence" value="ECO:0007669"/>
    <property type="project" value="InterPro"/>
</dbReference>
<dbReference type="AlphaFoldDB" id="A0A7S3L2T7"/>
<evidence type="ECO:0000259" key="2">
    <source>
        <dbReference type="Pfam" id="PF13839"/>
    </source>
</evidence>
<protein>
    <recommendedName>
        <fullName evidence="2">Trichome birefringence-like C-terminal domain-containing protein</fullName>
    </recommendedName>
</protein>
<accession>A0A7S3L2T7</accession>
<comment type="similarity">
    <text evidence="1">Belongs to the PC-esterase family. TBL subfamily.</text>
</comment>